<dbReference type="AlphaFoldDB" id="A0A316L2A0"/>
<organism evidence="1 2">
    <name type="scientific">Flagellimonas aquimarina</name>
    <dbReference type="NCBI Taxonomy" id="2201895"/>
    <lineage>
        <taxon>Bacteria</taxon>
        <taxon>Pseudomonadati</taxon>
        <taxon>Bacteroidota</taxon>
        <taxon>Flavobacteriia</taxon>
        <taxon>Flavobacteriales</taxon>
        <taxon>Flavobacteriaceae</taxon>
        <taxon>Flagellimonas</taxon>
    </lineage>
</organism>
<sequence length="158" mass="18431">MRIWKRAHKRIPSHFKKRNQKNIGYHIDLKSVSIDKYKEVLKSANLIPSRMILKENTSNNLDIIKSHNIEDVEVLQKTLRDKNKLQELSKKFGISVRFLEVLRVAINGHLQKPNRIKDFSCIDEAIVLGLEKLGLKNTMKLYGEVLTKEKRNELSNIT</sequence>
<name>A0A316L2A0_9FLAO</name>
<dbReference type="Proteomes" id="UP000245762">
    <property type="component" value="Unassembled WGS sequence"/>
</dbReference>
<evidence type="ECO:0000313" key="2">
    <source>
        <dbReference type="Proteomes" id="UP000245762"/>
    </source>
</evidence>
<gene>
    <name evidence="1" type="ORF">DKG77_01390</name>
</gene>
<accession>A0A316L2A0</accession>
<dbReference type="RefSeq" id="WP_109659482.1">
    <property type="nucleotide sequence ID" value="NZ_QGEG01000001.1"/>
</dbReference>
<proteinExistence type="predicted"/>
<evidence type="ECO:0000313" key="1">
    <source>
        <dbReference type="EMBL" id="PWL39518.1"/>
    </source>
</evidence>
<comment type="caution">
    <text evidence="1">The sequence shown here is derived from an EMBL/GenBank/DDBJ whole genome shotgun (WGS) entry which is preliminary data.</text>
</comment>
<protein>
    <submittedName>
        <fullName evidence="1">Uncharacterized protein</fullName>
    </submittedName>
</protein>
<keyword evidence="2" id="KW-1185">Reference proteome</keyword>
<reference evidence="1 2" key="1">
    <citation type="submission" date="2018-05" db="EMBL/GenBank/DDBJ databases">
        <title>Complete genome sequence of Flagellimonas aquimarina ECD12 isolated from seaweed Ecklonia cava.</title>
        <authorList>
            <person name="Choi S."/>
            <person name="Seong C."/>
        </authorList>
    </citation>
    <scope>NUCLEOTIDE SEQUENCE [LARGE SCALE GENOMIC DNA]</scope>
    <source>
        <strain evidence="1 2">ECD12</strain>
    </source>
</reference>
<dbReference type="EMBL" id="QGEG01000001">
    <property type="protein sequence ID" value="PWL39518.1"/>
    <property type="molecule type" value="Genomic_DNA"/>
</dbReference>
<dbReference type="OrthoDB" id="8478928at2"/>